<dbReference type="Proteomes" id="UP001633002">
    <property type="component" value="Unassembled WGS sequence"/>
</dbReference>
<keyword evidence="3" id="KW-1185">Reference proteome</keyword>
<sequence length="299" mass="34672">MSAPSPSVVPDAAEDPVPWMRMSKQDMLGHYRGLKRIRYERRFYDFLSPTGSIDRDKKWKKLRQLKVDPKLYHSLVATVQHMVERHGAQEPVYATHWYPPIVYDPEPPLNPRAQADLEEWELFKREHPKEAEDWEKAIAEREKKREKENEAVSKRFEERRNERKALAERIEDRENKRKNTQAEAIETIKPRYQNGSLVRDVGLEPRCRHEVQWNHCPQCRVYGRTPFLECVLKFTVGGDGGGTLVAAIKVARVSRGVRGCGIPQGLCARPWSPLSRSLELVAEFEVEGFSRAVRKTMAS</sequence>
<comment type="caution">
    <text evidence="2">The sequence shown here is derived from an EMBL/GenBank/DDBJ whole genome shotgun (WGS) entry which is preliminary data.</text>
</comment>
<dbReference type="AlphaFoldDB" id="A0ABD3I519"/>
<evidence type="ECO:0000313" key="3">
    <source>
        <dbReference type="Proteomes" id="UP001633002"/>
    </source>
</evidence>
<evidence type="ECO:0000256" key="1">
    <source>
        <dbReference type="SAM" id="Coils"/>
    </source>
</evidence>
<keyword evidence="1" id="KW-0175">Coiled coil</keyword>
<name>A0ABD3I519_9MARC</name>
<accession>A0ABD3I519</accession>
<gene>
    <name evidence="2" type="ORF">R1sor_010770</name>
</gene>
<feature type="coiled-coil region" evidence="1">
    <location>
        <begin position="131"/>
        <end position="183"/>
    </location>
</feature>
<reference evidence="2 3" key="1">
    <citation type="submission" date="2024-09" db="EMBL/GenBank/DDBJ databases">
        <title>Chromosome-scale assembly of Riccia sorocarpa.</title>
        <authorList>
            <person name="Paukszto L."/>
        </authorList>
    </citation>
    <scope>NUCLEOTIDE SEQUENCE [LARGE SCALE GENOMIC DNA]</scope>
    <source>
        <strain evidence="2">LP-2024</strain>
        <tissue evidence="2">Aerial parts of the thallus</tissue>
    </source>
</reference>
<protein>
    <submittedName>
        <fullName evidence="2">Uncharacterized protein</fullName>
    </submittedName>
</protein>
<dbReference type="EMBL" id="JBJQOH010000002">
    <property type="protein sequence ID" value="KAL3696694.1"/>
    <property type="molecule type" value="Genomic_DNA"/>
</dbReference>
<proteinExistence type="predicted"/>
<organism evidence="2 3">
    <name type="scientific">Riccia sorocarpa</name>
    <dbReference type="NCBI Taxonomy" id="122646"/>
    <lineage>
        <taxon>Eukaryota</taxon>
        <taxon>Viridiplantae</taxon>
        <taxon>Streptophyta</taxon>
        <taxon>Embryophyta</taxon>
        <taxon>Marchantiophyta</taxon>
        <taxon>Marchantiopsida</taxon>
        <taxon>Marchantiidae</taxon>
        <taxon>Marchantiales</taxon>
        <taxon>Ricciaceae</taxon>
        <taxon>Riccia</taxon>
    </lineage>
</organism>
<evidence type="ECO:0000313" key="2">
    <source>
        <dbReference type="EMBL" id="KAL3696694.1"/>
    </source>
</evidence>